<keyword evidence="1" id="KW-0732">Signal</keyword>
<dbReference type="AlphaFoldDB" id="A0A923MJV3"/>
<keyword evidence="4" id="KW-1185">Reference proteome</keyword>
<dbReference type="PANTHER" id="PTHR40446:SF2">
    <property type="entry name" value="N-ACETYLGLUCOSAMINE-1-PHOSPHODIESTER ALPHA-N-ACETYLGLUCOSAMINIDASE"/>
    <property type="match status" value="1"/>
</dbReference>
<keyword evidence="3" id="KW-0326">Glycosidase</keyword>
<comment type="caution">
    <text evidence="3">The sequence shown here is derived from an EMBL/GenBank/DDBJ whole genome shotgun (WGS) entry which is preliminary data.</text>
</comment>
<dbReference type="PANTHER" id="PTHR40446">
    <property type="entry name" value="N-ACETYLGLUCOSAMINE-1-PHOSPHODIESTER ALPHA-N-ACETYLGLUCOSAMINIDASE"/>
    <property type="match status" value="1"/>
</dbReference>
<protein>
    <submittedName>
        <fullName evidence="3">Phosphodiester glycosidase family protein</fullName>
    </submittedName>
</protein>
<dbReference type="EMBL" id="JACOQI010000030">
    <property type="protein sequence ID" value="MBC5772077.1"/>
    <property type="molecule type" value="Genomic_DNA"/>
</dbReference>
<evidence type="ECO:0000256" key="1">
    <source>
        <dbReference type="SAM" id="SignalP"/>
    </source>
</evidence>
<dbReference type="InterPro" id="IPR018711">
    <property type="entry name" value="NAGPA"/>
</dbReference>
<evidence type="ECO:0000313" key="4">
    <source>
        <dbReference type="Proteomes" id="UP000620327"/>
    </source>
</evidence>
<reference evidence="3" key="1">
    <citation type="submission" date="2020-08" db="EMBL/GenBank/DDBJ databases">
        <title>Genome public.</title>
        <authorList>
            <person name="Liu C."/>
            <person name="Sun Q."/>
        </authorList>
    </citation>
    <scope>NUCLEOTIDE SEQUENCE</scope>
    <source>
        <strain evidence="3">BX15</strain>
    </source>
</reference>
<name>A0A923MJV3_9FIRM</name>
<gene>
    <name evidence="3" type="ORF">H8Z83_17455</name>
</gene>
<dbReference type="GO" id="GO:0016798">
    <property type="term" value="F:hydrolase activity, acting on glycosyl bonds"/>
    <property type="evidence" value="ECO:0007669"/>
    <property type="project" value="UniProtKB-KW"/>
</dbReference>
<dbReference type="Pfam" id="PF09992">
    <property type="entry name" value="NAGPA"/>
    <property type="match status" value="1"/>
</dbReference>
<proteinExistence type="predicted"/>
<feature type="signal peptide" evidence="1">
    <location>
        <begin position="1"/>
        <end position="22"/>
    </location>
</feature>
<evidence type="ECO:0000259" key="2">
    <source>
        <dbReference type="Pfam" id="PF09992"/>
    </source>
</evidence>
<organism evidence="3 4">
    <name type="scientific">Dysosmobacter segnis</name>
    <dbReference type="NCBI Taxonomy" id="2763042"/>
    <lineage>
        <taxon>Bacteria</taxon>
        <taxon>Bacillati</taxon>
        <taxon>Bacillota</taxon>
        <taxon>Clostridia</taxon>
        <taxon>Eubacteriales</taxon>
        <taxon>Oscillospiraceae</taxon>
        <taxon>Dysosmobacter</taxon>
    </lineage>
</organism>
<dbReference type="Proteomes" id="UP000620327">
    <property type="component" value="Unassembled WGS sequence"/>
</dbReference>
<sequence length="568" mass="58632">MRTLALALTLVLSLSVSVPARAAVDETNANRLNALGLFLGTGSGYDLGGTATRLHGIIMLTRMLGEEDAALSFDGPCPFSDVAAGKSSAYTGYAFAQGYTTGVSATTFQPNGALSFKHYVTFLLRALGYDDGAGDFTFAASLDKAVEIGMMTRASADCILQKQYALYRGDLVDLSVSALTTSLADGSATLAESLAKKGVFTWEEGRAQGLIGGGQESYVHSSLRNTGAPKPEQSASSGAVSRVTKTYALPSGSVSADVITVDTSAPGVSVRAAMVNQKLGASAPFSSIVSASGADVIVNANFFAAYSGQDKFPVGHVMADGTFLYGVSGLTSFGFTGFGAVYVGRPAVFFYVRGGRNSWACYEMNSKTQGSDLSVVYTPAFGGSVPIKADGTATTVAGGVITDIRAVTAGETVAIPANGYVMVFGSDFTSTAWYREPAVGTSVTLTPGLTDSDTSGFPMEEITAMVSGGPRLVENGAICTTLEPGFQEARFTSAVTSRTALGKLADGKLVIVSTGSASIQQLRELMLQLGCVEAVNLDGGGSTALAYQGKLIRSPGRELTTTLQIFAH</sequence>
<keyword evidence="3" id="KW-0378">Hydrolase</keyword>
<evidence type="ECO:0000313" key="3">
    <source>
        <dbReference type="EMBL" id="MBC5772077.1"/>
    </source>
</evidence>
<feature type="chain" id="PRO_5036789125" evidence="1">
    <location>
        <begin position="23"/>
        <end position="568"/>
    </location>
</feature>
<dbReference type="RefSeq" id="WP_187016224.1">
    <property type="nucleotide sequence ID" value="NZ_JACOQI010000030.1"/>
</dbReference>
<accession>A0A923MJV3</accession>
<feature type="domain" description="Phosphodiester glycosidase" evidence="2">
    <location>
        <begin position="395"/>
        <end position="557"/>
    </location>
</feature>